<dbReference type="GO" id="GO:0008757">
    <property type="term" value="F:S-adenosylmethionine-dependent methyltransferase activity"/>
    <property type="evidence" value="ECO:0007669"/>
    <property type="project" value="UniProtKB-ARBA"/>
</dbReference>
<dbReference type="Pfam" id="PF00891">
    <property type="entry name" value="Methyltransf_2"/>
    <property type="match status" value="2"/>
</dbReference>
<evidence type="ECO:0000256" key="1">
    <source>
        <dbReference type="ARBA" id="ARBA00022603"/>
    </source>
</evidence>
<evidence type="ECO:0000313" key="7">
    <source>
        <dbReference type="EMBL" id="CAH1447197.1"/>
    </source>
</evidence>
<dbReference type="EMBL" id="CAKMRJ010005523">
    <property type="protein sequence ID" value="CAH1447197.1"/>
    <property type="molecule type" value="Genomic_DNA"/>
</dbReference>
<comment type="caution">
    <text evidence="7">The sequence shown here is derived from an EMBL/GenBank/DDBJ whole genome shotgun (WGS) entry which is preliminary data.</text>
</comment>
<dbReference type="SUPFAM" id="SSF53335">
    <property type="entry name" value="S-adenosyl-L-methionine-dependent methyltransferases"/>
    <property type="match status" value="1"/>
</dbReference>
<proteinExistence type="inferred from homology"/>
<dbReference type="InterPro" id="IPR036388">
    <property type="entry name" value="WH-like_DNA-bd_sf"/>
</dbReference>
<dbReference type="InterPro" id="IPR012967">
    <property type="entry name" value="COMT_dimerisation"/>
</dbReference>
<evidence type="ECO:0000313" key="8">
    <source>
        <dbReference type="Proteomes" id="UP001157418"/>
    </source>
</evidence>
<dbReference type="AlphaFoldDB" id="A0AAU9PBI8"/>
<sequence>MNEEEELLRVMQMVAGTVLPMVMKTAIELDLFEIMVKLTNHGHCGQFTSSDIVSCLPTQNPQTPIIIERILRYLATKSILTSKFCTDENGVTKKLYAMTPICKYFVSNEEGASFANFFLFQNDKVVIDSWHHLKDAVLEGGTPFNKAHGENIFEYQAKDKRFGKLFDKAMFGNTVILMKMVLEKYKGFSGVEKLVDVGGGLGATLGIILSKYPNIKGINFDMPHVIKDAPLICPAIENCWMALPEDGKVVVLETVVPDEQPTNNNGETDVVMSNLDGDMVMLAINPGGKERTAKEYEALATESGFVSSKIVCRVSFYSIMEFYKKI</sequence>
<dbReference type="FunFam" id="1.10.10.10:FF:000357">
    <property type="entry name" value="Caffeic acid 3-O-methyltransferase"/>
    <property type="match status" value="1"/>
</dbReference>
<feature type="domain" description="O-methyltransferase dimerisation" evidence="6">
    <location>
        <begin position="11"/>
        <end position="107"/>
    </location>
</feature>
<dbReference type="InterPro" id="IPR016461">
    <property type="entry name" value="COMT-like"/>
</dbReference>
<evidence type="ECO:0000259" key="6">
    <source>
        <dbReference type="Pfam" id="PF08100"/>
    </source>
</evidence>
<dbReference type="InterPro" id="IPR001077">
    <property type="entry name" value="COMT_C"/>
</dbReference>
<accession>A0AAU9PBI8</accession>
<reference evidence="7 8" key="1">
    <citation type="submission" date="2022-01" db="EMBL/GenBank/DDBJ databases">
        <authorList>
            <person name="Xiong W."/>
            <person name="Schranz E."/>
        </authorList>
    </citation>
    <scope>NUCLEOTIDE SEQUENCE [LARGE SCALE GENOMIC DNA]</scope>
</reference>
<comment type="similarity">
    <text evidence="4">Belongs to the class I-like SAM-binding methyltransferase superfamily. Cation-independent O-methyltransferase family. COMT subfamily.</text>
</comment>
<keyword evidence="2" id="KW-0808">Transferase</keyword>
<keyword evidence="8" id="KW-1185">Reference proteome</keyword>
<evidence type="ECO:0000256" key="4">
    <source>
        <dbReference type="ARBA" id="ARBA00034481"/>
    </source>
</evidence>
<dbReference type="PROSITE" id="PS51683">
    <property type="entry name" value="SAM_OMT_II"/>
    <property type="match status" value="1"/>
</dbReference>
<dbReference type="GO" id="GO:0046983">
    <property type="term" value="F:protein dimerization activity"/>
    <property type="evidence" value="ECO:0007669"/>
    <property type="project" value="InterPro"/>
</dbReference>
<keyword evidence="1" id="KW-0489">Methyltransferase</keyword>
<dbReference type="SUPFAM" id="SSF46785">
    <property type="entry name" value="Winged helix' DNA-binding domain"/>
    <property type="match status" value="1"/>
</dbReference>
<dbReference type="Pfam" id="PF08100">
    <property type="entry name" value="Dimerisation"/>
    <property type="match status" value="1"/>
</dbReference>
<dbReference type="InterPro" id="IPR036390">
    <property type="entry name" value="WH_DNA-bd_sf"/>
</dbReference>
<feature type="domain" description="O-methyltransferase C-terminal" evidence="5">
    <location>
        <begin position="236"/>
        <end position="305"/>
    </location>
</feature>
<dbReference type="InterPro" id="IPR029063">
    <property type="entry name" value="SAM-dependent_MTases_sf"/>
</dbReference>
<organism evidence="7 8">
    <name type="scientific">Lactuca virosa</name>
    <dbReference type="NCBI Taxonomy" id="75947"/>
    <lineage>
        <taxon>Eukaryota</taxon>
        <taxon>Viridiplantae</taxon>
        <taxon>Streptophyta</taxon>
        <taxon>Embryophyta</taxon>
        <taxon>Tracheophyta</taxon>
        <taxon>Spermatophyta</taxon>
        <taxon>Magnoliopsida</taxon>
        <taxon>eudicotyledons</taxon>
        <taxon>Gunneridae</taxon>
        <taxon>Pentapetalae</taxon>
        <taxon>asterids</taxon>
        <taxon>campanulids</taxon>
        <taxon>Asterales</taxon>
        <taxon>Asteraceae</taxon>
        <taxon>Cichorioideae</taxon>
        <taxon>Cichorieae</taxon>
        <taxon>Lactucinae</taxon>
        <taxon>Lactuca</taxon>
    </lineage>
</organism>
<dbReference type="PIRSF" id="PIRSF005739">
    <property type="entry name" value="O-mtase"/>
    <property type="match status" value="1"/>
</dbReference>
<dbReference type="Gene3D" id="3.40.50.150">
    <property type="entry name" value="Vaccinia Virus protein VP39"/>
    <property type="match status" value="2"/>
</dbReference>
<name>A0AAU9PBI8_9ASTR</name>
<dbReference type="Gene3D" id="1.10.10.10">
    <property type="entry name" value="Winged helix-like DNA-binding domain superfamily/Winged helix DNA-binding domain"/>
    <property type="match status" value="1"/>
</dbReference>
<evidence type="ECO:0008006" key="9">
    <source>
        <dbReference type="Google" id="ProtNLM"/>
    </source>
</evidence>
<dbReference type="GO" id="GO:0032259">
    <property type="term" value="P:methylation"/>
    <property type="evidence" value="ECO:0007669"/>
    <property type="project" value="UniProtKB-KW"/>
</dbReference>
<evidence type="ECO:0000259" key="5">
    <source>
        <dbReference type="Pfam" id="PF00891"/>
    </source>
</evidence>
<dbReference type="Proteomes" id="UP001157418">
    <property type="component" value="Unassembled WGS sequence"/>
</dbReference>
<protein>
    <recommendedName>
        <fullName evidence="9">Caffeic acid O-methyltransferase</fullName>
    </recommendedName>
</protein>
<keyword evidence="3" id="KW-0949">S-adenosyl-L-methionine</keyword>
<evidence type="ECO:0000256" key="2">
    <source>
        <dbReference type="ARBA" id="ARBA00022679"/>
    </source>
</evidence>
<evidence type="ECO:0000256" key="3">
    <source>
        <dbReference type="ARBA" id="ARBA00022691"/>
    </source>
</evidence>
<gene>
    <name evidence="7" type="ORF">LVIROSA_LOCUS32828</name>
</gene>
<dbReference type="PANTHER" id="PTHR11746">
    <property type="entry name" value="O-METHYLTRANSFERASE"/>
    <property type="match status" value="1"/>
</dbReference>
<dbReference type="GO" id="GO:0008171">
    <property type="term" value="F:O-methyltransferase activity"/>
    <property type="evidence" value="ECO:0007669"/>
    <property type="project" value="InterPro"/>
</dbReference>
<feature type="domain" description="O-methyltransferase C-terminal" evidence="5">
    <location>
        <begin position="130"/>
        <end position="230"/>
    </location>
</feature>